<dbReference type="Proteomes" id="UP000294692">
    <property type="component" value="Unassembled WGS sequence"/>
</dbReference>
<feature type="chain" id="PRO_5020513585" evidence="2">
    <location>
        <begin position="32"/>
        <end position="331"/>
    </location>
</feature>
<dbReference type="PANTHER" id="PTHR42928:SF5">
    <property type="entry name" value="BLR1237 PROTEIN"/>
    <property type="match status" value="1"/>
</dbReference>
<accession>A0A4R3V873</accession>
<evidence type="ECO:0000256" key="2">
    <source>
        <dbReference type="SAM" id="SignalP"/>
    </source>
</evidence>
<name>A0A4R3V873_9BURK</name>
<gene>
    <name evidence="3" type="ORF">EV686_10256</name>
</gene>
<dbReference type="AlphaFoldDB" id="A0A4R3V873"/>
<sequence>MSTRQFQALRRHTFKLASAGLLCAAITPALASDYPTRSVSLIASAAPGGTTDIAARMIAEPLGKALGQTVVVDNKPGASGNIAAQFVLRSQPDGYNLLLQYSGFQVITPHVQTNVEFDPVTDFEPVANVLSAPQVIVIRPGLPINSLQELVEYAKANPGKLNYASSGNGSLQHVATELLNQMAEIKTVHIPYKGTGPALTDLLGGSVDMTITTPPPLLPHIQAGKLRALAVTGAQRIDSLPDVPTVAEAGFPDLLIASWFAMYAPKDTPRPVVDKLAGEIEQIMKTDAFRQQAAKLGADAEFMGPDTLRKYTQAELDRWGQVVRSANITAE</sequence>
<dbReference type="PANTHER" id="PTHR42928">
    <property type="entry name" value="TRICARBOXYLATE-BINDING PROTEIN"/>
    <property type="match status" value="1"/>
</dbReference>
<dbReference type="Gene3D" id="3.40.190.150">
    <property type="entry name" value="Bordetella uptake gene, domain 1"/>
    <property type="match status" value="1"/>
</dbReference>
<evidence type="ECO:0000313" key="3">
    <source>
        <dbReference type="EMBL" id="TCV01347.1"/>
    </source>
</evidence>
<keyword evidence="3" id="KW-0675">Receptor</keyword>
<protein>
    <submittedName>
        <fullName evidence="3">Tripartite-type tricarboxylate transporter receptor subunit TctC</fullName>
    </submittedName>
</protein>
<comment type="caution">
    <text evidence="3">The sequence shown here is derived from an EMBL/GenBank/DDBJ whole genome shotgun (WGS) entry which is preliminary data.</text>
</comment>
<dbReference type="RefSeq" id="WP_132473801.1">
    <property type="nucleotide sequence ID" value="NZ_JBHRVM010000001.1"/>
</dbReference>
<dbReference type="Gene3D" id="3.40.190.10">
    <property type="entry name" value="Periplasmic binding protein-like II"/>
    <property type="match status" value="1"/>
</dbReference>
<organism evidence="3 4">
    <name type="scientific">Paracandidimonas soli</name>
    <dbReference type="NCBI Taxonomy" id="1917182"/>
    <lineage>
        <taxon>Bacteria</taxon>
        <taxon>Pseudomonadati</taxon>
        <taxon>Pseudomonadota</taxon>
        <taxon>Betaproteobacteria</taxon>
        <taxon>Burkholderiales</taxon>
        <taxon>Alcaligenaceae</taxon>
        <taxon>Paracandidimonas</taxon>
    </lineage>
</organism>
<dbReference type="Pfam" id="PF03401">
    <property type="entry name" value="TctC"/>
    <property type="match status" value="1"/>
</dbReference>
<keyword evidence="2" id="KW-0732">Signal</keyword>
<dbReference type="OrthoDB" id="8678477at2"/>
<dbReference type="EMBL" id="SMBX01000002">
    <property type="protein sequence ID" value="TCV01347.1"/>
    <property type="molecule type" value="Genomic_DNA"/>
</dbReference>
<keyword evidence="4" id="KW-1185">Reference proteome</keyword>
<dbReference type="InterPro" id="IPR042100">
    <property type="entry name" value="Bug_dom1"/>
</dbReference>
<comment type="similarity">
    <text evidence="1">Belongs to the UPF0065 (bug) family.</text>
</comment>
<dbReference type="PIRSF" id="PIRSF017082">
    <property type="entry name" value="YflP"/>
    <property type="match status" value="1"/>
</dbReference>
<dbReference type="InterPro" id="IPR005064">
    <property type="entry name" value="BUG"/>
</dbReference>
<proteinExistence type="inferred from homology"/>
<dbReference type="SUPFAM" id="SSF53850">
    <property type="entry name" value="Periplasmic binding protein-like II"/>
    <property type="match status" value="1"/>
</dbReference>
<dbReference type="CDD" id="cd07012">
    <property type="entry name" value="PBP2_Bug_TTT"/>
    <property type="match status" value="1"/>
</dbReference>
<evidence type="ECO:0000313" key="4">
    <source>
        <dbReference type="Proteomes" id="UP000294692"/>
    </source>
</evidence>
<evidence type="ECO:0000256" key="1">
    <source>
        <dbReference type="ARBA" id="ARBA00006987"/>
    </source>
</evidence>
<feature type="signal peptide" evidence="2">
    <location>
        <begin position="1"/>
        <end position="31"/>
    </location>
</feature>
<reference evidence="3 4" key="1">
    <citation type="submission" date="2019-03" db="EMBL/GenBank/DDBJ databases">
        <title>Genomic Encyclopedia of Type Strains, Phase IV (KMG-IV): sequencing the most valuable type-strain genomes for metagenomic binning, comparative biology and taxonomic classification.</title>
        <authorList>
            <person name="Goeker M."/>
        </authorList>
    </citation>
    <scope>NUCLEOTIDE SEQUENCE [LARGE SCALE GENOMIC DNA]</scope>
    <source>
        <strain evidence="3 4">DSM 100048</strain>
    </source>
</reference>